<accession>A0A7J7JM65</accession>
<gene>
    <name evidence="2" type="ORF">EB796_015219</name>
</gene>
<keyword evidence="3" id="KW-1185">Reference proteome</keyword>
<dbReference type="Proteomes" id="UP000593567">
    <property type="component" value="Unassembled WGS sequence"/>
</dbReference>
<dbReference type="EMBL" id="VXIV02002271">
    <property type="protein sequence ID" value="KAF6026478.1"/>
    <property type="molecule type" value="Genomic_DNA"/>
</dbReference>
<evidence type="ECO:0000313" key="3">
    <source>
        <dbReference type="Proteomes" id="UP000593567"/>
    </source>
</evidence>
<name>A0A7J7JM65_BUGNE</name>
<organism evidence="2 3">
    <name type="scientific">Bugula neritina</name>
    <name type="common">Brown bryozoan</name>
    <name type="synonym">Sertularia neritina</name>
    <dbReference type="NCBI Taxonomy" id="10212"/>
    <lineage>
        <taxon>Eukaryota</taxon>
        <taxon>Metazoa</taxon>
        <taxon>Spiralia</taxon>
        <taxon>Lophotrochozoa</taxon>
        <taxon>Bryozoa</taxon>
        <taxon>Gymnolaemata</taxon>
        <taxon>Cheilostomatida</taxon>
        <taxon>Flustrina</taxon>
        <taxon>Buguloidea</taxon>
        <taxon>Bugulidae</taxon>
        <taxon>Bugula</taxon>
    </lineage>
</organism>
<protein>
    <submittedName>
        <fullName evidence="2">Uncharacterized protein</fullName>
    </submittedName>
</protein>
<sequence length="163" mass="18024">MPGFVQRKNNGSDELLTGEYYWIDELNTTVTNESSTYWQPFSFVITNYSQQMQSVKLNANFVLNGRGEWFPGESVTGGRSQTTMDGVICKRRGVYGDDIVGTTPELEELLTTSLPPQNSGGVKEGRKNTESTTRLRPALSVSFTLRACKETVTVLALAVLLCI</sequence>
<evidence type="ECO:0000256" key="1">
    <source>
        <dbReference type="SAM" id="MobiDB-lite"/>
    </source>
</evidence>
<feature type="region of interest" description="Disordered" evidence="1">
    <location>
        <begin position="112"/>
        <end position="133"/>
    </location>
</feature>
<comment type="caution">
    <text evidence="2">The sequence shown here is derived from an EMBL/GenBank/DDBJ whole genome shotgun (WGS) entry which is preliminary data.</text>
</comment>
<reference evidence="2" key="1">
    <citation type="submission" date="2020-06" db="EMBL/GenBank/DDBJ databases">
        <title>Draft genome of Bugula neritina, a colonial animal packing powerful symbionts and potential medicines.</title>
        <authorList>
            <person name="Rayko M."/>
        </authorList>
    </citation>
    <scope>NUCLEOTIDE SEQUENCE [LARGE SCALE GENOMIC DNA]</scope>
    <source>
        <strain evidence="2">Kwan_BN1</strain>
    </source>
</reference>
<dbReference type="AlphaFoldDB" id="A0A7J7JM65"/>
<proteinExistence type="predicted"/>
<evidence type="ECO:0000313" key="2">
    <source>
        <dbReference type="EMBL" id="KAF6026478.1"/>
    </source>
</evidence>